<sequence length="208" mass="24242">MEVPRWYFHGLGYKRSCYGNSIRERVLQLHGCMNPFCARKTKTACDERSAKKISVHAEEFAVIRLFRVQARRQQLAKEGVKPVGKLSKRSATIGWREVCSVQENCGRKCLPDRWKWHFPGFPEKAWDSQKEIQKRSARHITTQEELRWPSGEFKEEQCLEQPQPWSYKVAWFLPRGADEVFFSFSSSLRKAQGGGSHRGTTQTTWFPS</sequence>
<reference evidence="1" key="1">
    <citation type="submission" date="2021-10" db="EMBL/GenBank/DDBJ databases">
        <title>Tropical sea cucumber genome reveals ecological adaptation and Cuvierian tubules defense mechanism.</title>
        <authorList>
            <person name="Chen T."/>
        </authorList>
    </citation>
    <scope>NUCLEOTIDE SEQUENCE</scope>
    <source>
        <strain evidence="1">Nanhai2018</strain>
        <tissue evidence="1">Muscle</tissue>
    </source>
</reference>
<dbReference type="EMBL" id="JAIZAY010000008">
    <property type="protein sequence ID" value="KAJ8036785.1"/>
    <property type="molecule type" value="Genomic_DNA"/>
</dbReference>
<protein>
    <submittedName>
        <fullName evidence="1">Uncharacterized protein</fullName>
    </submittedName>
</protein>
<accession>A0A9Q1C239</accession>
<dbReference type="Proteomes" id="UP001152320">
    <property type="component" value="Chromosome 8"/>
</dbReference>
<evidence type="ECO:0000313" key="1">
    <source>
        <dbReference type="EMBL" id="KAJ8036785.1"/>
    </source>
</evidence>
<comment type="caution">
    <text evidence="1">The sequence shown here is derived from an EMBL/GenBank/DDBJ whole genome shotgun (WGS) entry which is preliminary data.</text>
</comment>
<dbReference type="AlphaFoldDB" id="A0A9Q1C239"/>
<proteinExistence type="predicted"/>
<name>A0A9Q1C239_HOLLE</name>
<gene>
    <name evidence="1" type="ORF">HOLleu_17421</name>
</gene>
<organism evidence="1 2">
    <name type="scientific">Holothuria leucospilota</name>
    <name type="common">Black long sea cucumber</name>
    <name type="synonym">Mertensiothuria leucospilota</name>
    <dbReference type="NCBI Taxonomy" id="206669"/>
    <lineage>
        <taxon>Eukaryota</taxon>
        <taxon>Metazoa</taxon>
        <taxon>Echinodermata</taxon>
        <taxon>Eleutherozoa</taxon>
        <taxon>Echinozoa</taxon>
        <taxon>Holothuroidea</taxon>
        <taxon>Aspidochirotacea</taxon>
        <taxon>Aspidochirotida</taxon>
        <taxon>Holothuriidae</taxon>
        <taxon>Holothuria</taxon>
    </lineage>
</organism>
<keyword evidence="2" id="KW-1185">Reference proteome</keyword>
<evidence type="ECO:0000313" key="2">
    <source>
        <dbReference type="Proteomes" id="UP001152320"/>
    </source>
</evidence>